<organism evidence="4 5">
    <name type="scientific">Enterocloster clostridioformis</name>
    <dbReference type="NCBI Taxonomy" id="1531"/>
    <lineage>
        <taxon>Bacteria</taxon>
        <taxon>Bacillati</taxon>
        <taxon>Bacillota</taxon>
        <taxon>Clostridia</taxon>
        <taxon>Lachnospirales</taxon>
        <taxon>Lachnospiraceae</taxon>
        <taxon>Enterocloster</taxon>
    </lineage>
</organism>
<dbReference type="Proteomes" id="UP000095512">
    <property type="component" value="Unassembled WGS sequence"/>
</dbReference>
<protein>
    <submittedName>
        <fullName evidence="4">Cell wall binding repeat-containing protein</fullName>
    </submittedName>
</protein>
<dbReference type="Gene3D" id="2.10.270.10">
    <property type="entry name" value="Cholin Binding"/>
    <property type="match status" value="2"/>
</dbReference>
<keyword evidence="1" id="KW-0677">Repeat</keyword>
<dbReference type="InterPro" id="IPR018337">
    <property type="entry name" value="Cell_wall/Cho-bd_repeat"/>
</dbReference>
<name>A0A174MY47_9FIRM</name>
<evidence type="ECO:0000313" key="5">
    <source>
        <dbReference type="Proteomes" id="UP000095512"/>
    </source>
</evidence>
<feature type="repeat" description="Cell wall-binding" evidence="2">
    <location>
        <begin position="398"/>
        <end position="417"/>
    </location>
</feature>
<sequence length="456" mass="51742">MKIRRIGMALAICFLMLGMSSEAEAAARPIHTVSVKVNSKLEPGGRLPSIGIGTRSLKDGEISVSGSNSKYHVTEAEWVDKGDKVIKAADEPRMKVTLEPADVGEDYFLASYKKSDVKVSGGTFVSARRDGDALVVTIRVNGVKGEYDPPPDAFWHEDNLGEARWEKPENTSGYYEAQLLRDGRTVYKLAKVSGLRYNFYPYMTEKGMYSFKIRTVPETEAQVKYGKKSEWIESGELEITDRYVSDGKGQQNKESTVVKGTMDTVGWTEENGVWRYRYPSGELCRGRWAEINGYWYYFNVDGIMLTGWQQIGGRYYYLYPNGQMAVGWARLDGLWYFFCTEQEGENPLGSMAAGGWRVIGPYYYYFNDDGSLYTGWLFKDGHWYYLNTVDNSLLGAMFTGWIKRDGKTYFADSNGEMAEGWCCIDGAWYYFYPGSGEMAHNAEINGFRVDEDGIWR</sequence>
<dbReference type="PROSITE" id="PS51170">
    <property type="entry name" value="CW"/>
    <property type="match status" value="3"/>
</dbReference>
<dbReference type="EMBL" id="CZAB01000032">
    <property type="protein sequence ID" value="CUP40406.1"/>
    <property type="molecule type" value="Genomic_DNA"/>
</dbReference>
<reference evidence="4 5" key="1">
    <citation type="submission" date="2015-09" db="EMBL/GenBank/DDBJ databases">
        <authorList>
            <consortium name="Pathogen Informatics"/>
        </authorList>
    </citation>
    <scope>NUCLEOTIDE SEQUENCE [LARGE SCALE GENOMIC DNA]</scope>
    <source>
        <strain evidence="4 5">2789STDY5834865</strain>
    </source>
</reference>
<proteinExistence type="predicted"/>
<feature type="repeat" description="Cell wall-binding" evidence="2">
    <location>
        <begin position="285"/>
        <end position="304"/>
    </location>
</feature>
<accession>A0A174MY47</accession>
<feature type="chain" id="PRO_5008028526" evidence="3">
    <location>
        <begin position="26"/>
        <end position="456"/>
    </location>
</feature>
<dbReference type="Pfam" id="PF19127">
    <property type="entry name" value="Choline_bind_3"/>
    <property type="match status" value="3"/>
</dbReference>
<keyword evidence="3" id="KW-0732">Signal</keyword>
<evidence type="ECO:0000256" key="2">
    <source>
        <dbReference type="PROSITE-ProRule" id="PRU00591"/>
    </source>
</evidence>
<dbReference type="AlphaFoldDB" id="A0A174MY47"/>
<dbReference type="SUPFAM" id="SSF69360">
    <property type="entry name" value="Cell wall binding repeat"/>
    <property type="match status" value="1"/>
</dbReference>
<gene>
    <name evidence="4" type="primary">toxA_6</name>
    <name evidence="4" type="ORF">ERS852480_03256</name>
</gene>
<dbReference type="RefSeq" id="WP_155521205.1">
    <property type="nucleotide sequence ID" value="NZ_CATYWZ010000015.1"/>
</dbReference>
<feature type="repeat" description="Cell wall-binding" evidence="2">
    <location>
        <begin position="305"/>
        <end position="324"/>
    </location>
</feature>
<evidence type="ECO:0000256" key="3">
    <source>
        <dbReference type="SAM" id="SignalP"/>
    </source>
</evidence>
<evidence type="ECO:0000256" key="1">
    <source>
        <dbReference type="ARBA" id="ARBA00022737"/>
    </source>
</evidence>
<feature type="signal peptide" evidence="3">
    <location>
        <begin position="1"/>
        <end position="25"/>
    </location>
</feature>
<evidence type="ECO:0000313" key="4">
    <source>
        <dbReference type="EMBL" id="CUP40406.1"/>
    </source>
</evidence>